<dbReference type="AlphaFoldDB" id="A0A6L9QRJ7"/>
<name>A0A6L9QRJ7_9ACTN</name>
<evidence type="ECO:0000259" key="3">
    <source>
        <dbReference type="PROSITE" id="PS51462"/>
    </source>
</evidence>
<dbReference type="Gene3D" id="3.90.79.10">
    <property type="entry name" value="Nucleoside Triphosphate Pyrophosphohydrolase"/>
    <property type="match status" value="1"/>
</dbReference>
<dbReference type="Proteomes" id="UP000475532">
    <property type="component" value="Unassembled WGS sequence"/>
</dbReference>
<dbReference type="InterPro" id="IPR015797">
    <property type="entry name" value="NUDIX_hydrolase-like_dom_sf"/>
</dbReference>
<dbReference type="EMBL" id="JAAGLI010000940">
    <property type="protein sequence ID" value="NEA27522.1"/>
    <property type="molecule type" value="Genomic_DNA"/>
</dbReference>
<evidence type="ECO:0000256" key="2">
    <source>
        <dbReference type="ARBA" id="ARBA00022801"/>
    </source>
</evidence>
<evidence type="ECO:0000256" key="1">
    <source>
        <dbReference type="ARBA" id="ARBA00001946"/>
    </source>
</evidence>
<keyword evidence="2" id="KW-0378">Hydrolase</keyword>
<dbReference type="InterPro" id="IPR000086">
    <property type="entry name" value="NUDIX_hydrolase_dom"/>
</dbReference>
<dbReference type="Pfam" id="PF00293">
    <property type="entry name" value="NUDIX"/>
    <property type="match status" value="1"/>
</dbReference>
<dbReference type="PANTHER" id="PTHR43046:SF14">
    <property type="entry name" value="MUTT_NUDIX FAMILY PROTEIN"/>
    <property type="match status" value="1"/>
</dbReference>
<evidence type="ECO:0000313" key="5">
    <source>
        <dbReference type="Proteomes" id="UP000475532"/>
    </source>
</evidence>
<gene>
    <name evidence="4" type="ORF">G3I70_34250</name>
</gene>
<dbReference type="RefSeq" id="WP_163062076.1">
    <property type="nucleotide sequence ID" value="NZ_JAAGLI010000940.1"/>
</dbReference>
<sequence length="184" mass="20586">MGTYRSGYNLTSKPRQNGDNVTFHEPSTAASVLAGDTAGITVDRPRVIVDVNLLLIREKEILLGRRKGGFADGYYSLPAGHLELGEPVVAALIREAHEELGIDIESDDARFVQVMHNSYGIGRLAFFFEVKKWSGQARNLEPHKCEDIRWFPLNALPEQMVPHIRDAIGHYIEHGDACLTLYGW</sequence>
<reference evidence="4 5" key="1">
    <citation type="submission" date="2020-01" db="EMBL/GenBank/DDBJ databases">
        <title>Insect and environment-associated Actinomycetes.</title>
        <authorList>
            <person name="Currrie C."/>
            <person name="Chevrette M."/>
            <person name="Carlson C."/>
            <person name="Stubbendieck R."/>
            <person name="Wendt-Pienkowski E."/>
        </authorList>
    </citation>
    <scope>NUCLEOTIDE SEQUENCE [LARGE SCALE GENOMIC DNA]</scope>
    <source>
        <strain evidence="4 5">SID10258</strain>
    </source>
</reference>
<dbReference type="InterPro" id="IPR020084">
    <property type="entry name" value="NUDIX_hydrolase_CS"/>
</dbReference>
<accession>A0A6L9QRJ7</accession>
<comment type="cofactor">
    <cofactor evidence="1">
        <name>Mg(2+)</name>
        <dbReference type="ChEBI" id="CHEBI:18420"/>
    </cofactor>
</comment>
<dbReference type="PROSITE" id="PS51462">
    <property type="entry name" value="NUDIX"/>
    <property type="match status" value="1"/>
</dbReference>
<dbReference type="CDD" id="cd04683">
    <property type="entry name" value="NUDIX_Hydrolase"/>
    <property type="match status" value="1"/>
</dbReference>
<proteinExistence type="predicted"/>
<protein>
    <submittedName>
        <fullName evidence="4">NUDIX domain-containing protein</fullName>
    </submittedName>
</protein>
<dbReference type="SUPFAM" id="SSF55811">
    <property type="entry name" value="Nudix"/>
    <property type="match status" value="1"/>
</dbReference>
<dbReference type="PROSITE" id="PS00893">
    <property type="entry name" value="NUDIX_BOX"/>
    <property type="match status" value="1"/>
</dbReference>
<organism evidence="4 5">
    <name type="scientific">Actinomadura bangladeshensis</name>
    <dbReference type="NCBI Taxonomy" id="453573"/>
    <lineage>
        <taxon>Bacteria</taxon>
        <taxon>Bacillati</taxon>
        <taxon>Actinomycetota</taxon>
        <taxon>Actinomycetes</taxon>
        <taxon>Streptosporangiales</taxon>
        <taxon>Thermomonosporaceae</taxon>
        <taxon>Actinomadura</taxon>
    </lineage>
</organism>
<dbReference type="PANTHER" id="PTHR43046">
    <property type="entry name" value="GDP-MANNOSE MANNOSYL HYDROLASE"/>
    <property type="match status" value="1"/>
</dbReference>
<comment type="caution">
    <text evidence="4">The sequence shown here is derived from an EMBL/GenBank/DDBJ whole genome shotgun (WGS) entry which is preliminary data.</text>
</comment>
<evidence type="ECO:0000313" key="4">
    <source>
        <dbReference type="EMBL" id="NEA27522.1"/>
    </source>
</evidence>
<feature type="domain" description="Nudix hydrolase" evidence="3">
    <location>
        <begin position="45"/>
        <end position="174"/>
    </location>
</feature>
<dbReference type="GO" id="GO:0016787">
    <property type="term" value="F:hydrolase activity"/>
    <property type="evidence" value="ECO:0007669"/>
    <property type="project" value="UniProtKB-KW"/>
</dbReference>